<dbReference type="InterPro" id="IPR011006">
    <property type="entry name" value="CheY-like_superfamily"/>
</dbReference>
<evidence type="ECO:0000256" key="1">
    <source>
        <dbReference type="PROSITE-ProRule" id="PRU00169"/>
    </source>
</evidence>
<dbReference type="EMBL" id="JACZEP010000004">
    <property type="protein sequence ID" value="MBE1205829.1"/>
    <property type="molecule type" value="Genomic_DNA"/>
</dbReference>
<dbReference type="NCBIfam" id="NF009972">
    <property type="entry name" value="PRK13435.1-3"/>
    <property type="match status" value="1"/>
</dbReference>
<name>A0ABR9GQ62_9HYPH</name>
<dbReference type="Pfam" id="PF00072">
    <property type="entry name" value="Response_reg"/>
    <property type="match status" value="1"/>
</dbReference>
<gene>
    <name evidence="3" type="ORF">IHE39_16150</name>
</gene>
<comment type="caution">
    <text evidence="3">The sequence shown here is derived from an EMBL/GenBank/DDBJ whole genome shotgun (WGS) entry which is preliminary data.</text>
</comment>
<keyword evidence="4" id="KW-1185">Reference proteome</keyword>
<dbReference type="SMART" id="SM00448">
    <property type="entry name" value="REC"/>
    <property type="match status" value="1"/>
</dbReference>
<feature type="domain" description="Response regulatory" evidence="2">
    <location>
        <begin position="5"/>
        <end position="115"/>
    </location>
</feature>
<sequence>MMNCKVMVVEDEIFVATEIESMLEELGHHPIGIAMDSASALDLAQHAEIALVDLNLRDGPTGPSLGKILAEQFGVTVLFMTANPSQLGDGIPGTIGVLPKPVMDEELREAVRYAVARRRRLPADPPVRLKLFAADNCNDSEDGLGVTA</sequence>
<dbReference type="SUPFAM" id="SSF52172">
    <property type="entry name" value="CheY-like"/>
    <property type="match status" value="1"/>
</dbReference>
<reference evidence="3 4" key="1">
    <citation type="submission" date="2020-09" db="EMBL/GenBank/DDBJ databases">
        <title>Draft Genome Sequence of Aminobacter carboxidus type strain DSM 1086, a soil Gram-negative carboxydobacterium.</title>
        <authorList>
            <person name="Turrini P."/>
            <person name="Tescari M."/>
            <person name="Artuso I."/>
            <person name="Lugli G.A."/>
            <person name="Frangipani E."/>
            <person name="Ventura M."/>
            <person name="Visca P."/>
        </authorList>
    </citation>
    <scope>NUCLEOTIDE SEQUENCE [LARGE SCALE GENOMIC DNA]</scope>
    <source>
        <strain evidence="3 4">DSM 1086</strain>
    </source>
</reference>
<evidence type="ECO:0000313" key="4">
    <source>
        <dbReference type="Proteomes" id="UP000598227"/>
    </source>
</evidence>
<evidence type="ECO:0000313" key="3">
    <source>
        <dbReference type="EMBL" id="MBE1205829.1"/>
    </source>
</evidence>
<dbReference type="InterPro" id="IPR001789">
    <property type="entry name" value="Sig_transdc_resp-reg_receiver"/>
</dbReference>
<feature type="modified residue" description="4-aspartylphosphate" evidence="1">
    <location>
        <position position="53"/>
    </location>
</feature>
<protein>
    <submittedName>
        <fullName evidence="3">Response regulator</fullName>
    </submittedName>
</protein>
<dbReference type="Proteomes" id="UP000598227">
    <property type="component" value="Unassembled WGS sequence"/>
</dbReference>
<accession>A0ABR9GQ62</accession>
<dbReference type="Gene3D" id="3.40.50.2300">
    <property type="match status" value="1"/>
</dbReference>
<dbReference type="PROSITE" id="PS50110">
    <property type="entry name" value="RESPONSE_REGULATORY"/>
    <property type="match status" value="1"/>
</dbReference>
<organism evidence="3 4">
    <name type="scientific">Aminobacter carboxidus</name>
    <dbReference type="NCBI Taxonomy" id="376165"/>
    <lineage>
        <taxon>Bacteria</taxon>
        <taxon>Pseudomonadati</taxon>
        <taxon>Pseudomonadota</taxon>
        <taxon>Alphaproteobacteria</taxon>
        <taxon>Hyphomicrobiales</taxon>
        <taxon>Phyllobacteriaceae</taxon>
        <taxon>Aminobacter</taxon>
    </lineage>
</organism>
<keyword evidence="1" id="KW-0597">Phosphoprotein</keyword>
<dbReference type="RefSeq" id="WP_192567147.1">
    <property type="nucleotide sequence ID" value="NZ_JACHGI010000006.1"/>
</dbReference>
<proteinExistence type="predicted"/>
<evidence type="ECO:0000259" key="2">
    <source>
        <dbReference type="PROSITE" id="PS50110"/>
    </source>
</evidence>